<dbReference type="PRINTS" id="PR00069">
    <property type="entry name" value="ALDKETRDTASE"/>
</dbReference>
<name>A0ABS7S4T8_9MICO</name>
<dbReference type="InterPro" id="IPR036812">
    <property type="entry name" value="NAD(P)_OxRdtase_dom_sf"/>
</dbReference>
<proteinExistence type="predicted"/>
<evidence type="ECO:0000313" key="3">
    <source>
        <dbReference type="Proteomes" id="UP000826651"/>
    </source>
</evidence>
<dbReference type="InterPro" id="IPR020471">
    <property type="entry name" value="AKR"/>
</dbReference>
<protein>
    <submittedName>
        <fullName evidence="2">Aldo/keto reductase</fullName>
    </submittedName>
</protein>
<dbReference type="Gene3D" id="3.20.20.100">
    <property type="entry name" value="NADP-dependent oxidoreductase domain"/>
    <property type="match status" value="1"/>
</dbReference>
<dbReference type="PROSITE" id="PS00062">
    <property type="entry name" value="ALDOKETO_REDUCTASE_2"/>
    <property type="match status" value="1"/>
</dbReference>
<dbReference type="RefSeq" id="WP_223401665.1">
    <property type="nucleotide sequence ID" value="NZ_JAGSHT010000001.1"/>
</dbReference>
<dbReference type="PANTHER" id="PTHR43364:SF18">
    <property type="entry name" value="OXIDOREDUCTASE"/>
    <property type="match status" value="1"/>
</dbReference>
<dbReference type="InterPro" id="IPR018170">
    <property type="entry name" value="Aldo/ket_reductase_CS"/>
</dbReference>
<gene>
    <name evidence="2" type="ORF">KCQ71_00520</name>
</gene>
<keyword evidence="3" id="KW-1185">Reference proteome</keyword>
<comment type="caution">
    <text evidence="2">The sequence shown here is derived from an EMBL/GenBank/DDBJ whole genome shotgun (WGS) entry which is preliminary data.</text>
</comment>
<organism evidence="2 3">
    <name type="scientific">Occultella gossypii</name>
    <dbReference type="NCBI Taxonomy" id="2800820"/>
    <lineage>
        <taxon>Bacteria</taxon>
        <taxon>Bacillati</taxon>
        <taxon>Actinomycetota</taxon>
        <taxon>Actinomycetes</taxon>
        <taxon>Micrococcales</taxon>
        <taxon>Ruaniaceae</taxon>
        <taxon>Occultella</taxon>
    </lineage>
</organism>
<reference evidence="2 3" key="1">
    <citation type="submission" date="2021-04" db="EMBL/GenBank/DDBJ databases">
        <title>Ruania sp. nov., isolated from sandy soil of mangrove forest.</title>
        <authorList>
            <person name="Ge X."/>
            <person name="Huang R."/>
            <person name="Liu W."/>
        </authorList>
    </citation>
    <scope>NUCLEOTIDE SEQUENCE [LARGE SCALE GENOMIC DNA]</scope>
    <source>
        <strain evidence="2 3">N2-46</strain>
    </source>
</reference>
<evidence type="ECO:0000259" key="1">
    <source>
        <dbReference type="Pfam" id="PF00248"/>
    </source>
</evidence>
<evidence type="ECO:0000313" key="2">
    <source>
        <dbReference type="EMBL" id="MBZ2194619.1"/>
    </source>
</evidence>
<dbReference type="Pfam" id="PF00248">
    <property type="entry name" value="Aldo_ket_red"/>
    <property type="match status" value="1"/>
</dbReference>
<dbReference type="EMBL" id="JAGSHT010000001">
    <property type="protein sequence ID" value="MBZ2194619.1"/>
    <property type="molecule type" value="Genomic_DNA"/>
</dbReference>
<dbReference type="InterPro" id="IPR050523">
    <property type="entry name" value="AKR_Detox_Biosynth"/>
</dbReference>
<dbReference type="SUPFAM" id="SSF51430">
    <property type="entry name" value="NAD(P)-linked oxidoreductase"/>
    <property type="match status" value="1"/>
</dbReference>
<feature type="domain" description="NADP-dependent oxidoreductase" evidence="1">
    <location>
        <begin position="16"/>
        <end position="306"/>
    </location>
</feature>
<dbReference type="PANTHER" id="PTHR43364">
    <property type="entry name" value="NADH-SPECIFIC METHYLGLYOXAL REDUCTASE-RELATED"/>
    <property type="match status" value="1"/>
</dbReference>
<dbReference type="Proteomes" id="UP000826651">
    <property type="component" value="Unassembled WGS sequence"/>
</dbReference>
<dbReference type="InterPro" id="IPR023210">
    <property type="entry name" value="NADP_OxRdtase_dom"/>
</dbReference>
<accession>A0ABS7S4T8</accession>
<sequence>MESRRVGGSGLTVSAVGLGTMTWGRDTDEHEAAEQLRAFLDAGGTLLDTAATYADGAAEELIGSLFADAVDRDEVVLCSKAGVRDGRVDASRRSLLDTLDASLARLGTDHLDLWLVGAPDPATPVRETISALREAVRSGRTRYVGLSNFPAWQLTRMATLLEADDTFCTAAQMEYSLLERGIEREVLPAARDLGVGVLAWSPLGRGVLSGKYRRSVPADSRAASPHLRGFVDPYLTLEARGVVEAVATAADGLGRSPVEVALAWARDADGVASAVVGARTPAQLRGTLAAVDLELPDQIRAVLDEVTAPSFGYPERR</sequence>